<evidence type="ECO:0000313" key="3">
    <source>
        <dbReference type="Proteomes" id="UP001152607"/>
    </source>
</evidence>
<accession>A0A9W4TZT5</accession>
<dbReference type="Proteomes" id="UP001152607">
    <property type="component" value="Unassembled WGS sequence"/>
</dbReference>
<proteinExistence type="predicted"/>
<reference evidence="2" key="1">
    <citation type="submission" date="2023-01" db="EMBL/GenBank/DDBJ databases">
        <authorList>
            <person name="Van Ghelder C."/>
            <person name="Rancurel C."/>
        </authorList>
    </citation>
    <scope>NUCLEOTIDE SEQUENCE</scope>
    <source>
        <strain evidence="2">CNCM I-4278</strain>
    </source>
</reference>
<dbReference type="InterPro" id="IPR056002">
    <property type="entry name" value="DUF7580"/>
</dbReference>
<evidence type="ECO:0000313" key="2">
    <source>
        <dbReference type="EMBL" id="CAI6238537.1"/>
    </source>
</evidence>
<organism evidence="2 3">
    <name type="scientific">Periconia digitata</name>
    <dbReference type="NCBI Taxonomy" id="1303443"/>
    <lineage>
        <taxon>Eukaryota</taxon>
        <taxon>Fungi</taxon>
        <taxon>Dikarya</taxon>
        <taxon>Ascomycota</taxon>
        <taxon>Pezizomycotina</taxon>
        <taxon>Dothideomycetes</taxon>
        <taxon>Pleosporomycetidae</taxon>
        <taxon>Pleosporales</taxon>
        <taxon>Massarineae</taxon>
        <taxon>Periconiaceae</taxon>
        <taxon>Periconia</taxon>
    </lineage>
</organism>
<protein>
    <recommendedName>
        <fullName evidence="1">DUF7580 domain-containing protein</fullName>
    </recommendedName>
</protein>
<gene>
    <name evidence="2" type="ORF">PDIGIT_LOCUS492</name>
</gene>
<dbReference type="PANTHER" id="PTHR35186">
    <property type="entry name" value="ANK_REP_REGION DOMAIN-CONTAINING PROTEIN"/>
    <property type="match status" value="1"/>
</dbReference>
<dbReference type="AlphaFoldDB" id="A0A9W4TZT5"/>
<feature type="domain" description="DUF7580" evidence="1">
    <location>
        <begin position="207"/>
        <end position="546"/>
    </location>
</feature>
<evidence type="ECO:0000259" key="1">
    <source>
        <dbReference type="Pfam" id="PF24476"/>
    </source>
</evidence>
<dbReference type="OrthoDB" id="3565018at2759"/>
<name>A0A9W4TZT5_9PLEO</name>
<dbReference type="Pfam" id="PF24476">
    <property type="entry name" value="DUF7580"/>
    <property type="match status" value="1"/>
</dbReference>
<sequence length="554" mass="62777">MSGFEVAGVVLGSIPILVEAVKSYADGVSTVKGIFTYEETYLEIHSSLVVSLASFRHSCEGLLRGLVLPHSQFVALIERYEGWDDEDLAKRLKIKMGERDFDTYMTFATRLRKRLVLLAEKLHLRKDFTPVFVIDGNIDPKKRKQFFKNPMARVRGAIESSRLKKVVEEIATDVGRLRDLSNDAPKLEEERQERASASVSTYWLSMRDHASLVFTALQSAWFHGCQIHKHLVNLCVTRPESKTFFQDLAVAQLGFELEAANKNTIQRQVKVIASAPSNISPAPKPGTKKLRFAAEPARMPNHEVCKPEKILSLCASLSKKCPVDCLGYLHVDTTNNDYHFHSVEAWPQSSDLVPLRRYLQQRITTRSGIPLRERCNYSIQLASAVMQLFDTPWLDPHWTLDDIYVDKNTQHPRGQIYIKSLFRQNTPSTSPSTSNTMALSTTPPFVKNEIVFALGIALLELAHAGKELSSFATPSDLDKDGNSHLFTRYMITDRLTKEMQVVESPRFACAVAKCVWPASDTFEFRLSNEGYRKRFWGDVLQPLEKDWEALFGSQ</sequence>
<keyword evidence="3" id="KW-1185">Reference proteome</keyword>
<dbReference type="EMBL" id="CAOQHR010000001">
    <property type="protein sequence ID" value="CAI6238537.1"/>
    <property type="molecule type" value="Genomic_DNA"/>
</dbReference>
<dbReference type="PANTHER" id="PTHR35186:SF4">
    <property type="entry name" value="PRION-INHIBITION AND PROPAGATION HELO DOMAIN-CONTAINING PROTEIN"/>
    <property type="match status" value="1"/>
</dbReference>
<comment type="caution">
    <text evidence="2">The sequence shown here is derived from an EMBL/GenBank/DDBJ whole genome shotgun (WGS) entry which is preliminary data.</text>
</comment>